<dbReference type="InterPro" id="IPR008251">
    <property type="entry name" value="Chromo_shadow_dom"/>
</dbReference>
<evidence type="ECO:0000256" key="2">
    <source>
        <dbReference type="ARBA" id="ARBA00022737"/>
    </source>
</evidence>
<gene>
    <name evidence="6" type="ORF">Fcan01_17362</name>
</gene>
<dbReference type="PROSITE" id="PS50013">
    <property type="entry name" value="CHROMO_2"/>
    <property type="match status" value="1"/>
</dbReference>
<dbReference type="GO" id="GO:0005694">
    <property type="term" value="C:chromosome"/>
    <property type="evidence" value="ECO:0007669"/>
    <property type="project" value="UniProtKB-ARBA"/>
</dbReference>
<evidence type="ECO:0000259" key="5">
    <source>
        <dbReference type="PROSITE" id="PS50013"/>
    </source>
</evidence>
<evidence type="ECO:0000256" key="1">
    <source>
        <dbReference type="ARBA" id="ARBA00004123"/>
    </source>
</evidence>
<keyword evidence="3" id="KW-0539">Nucleus</keyword>
<feature type="domain" description="Chromo" evidence="5">
    <location>
        <begin position="64"/>
        <end position="122"/>
    </location>
</feature>
<name>A0A226DU85_FOLCA</name>
<accession>A0A226DU85</accession>
<dbReference type="Pfam" id="PF01393">
    <property type="entry name" value="Chromo_shadow"/>
    <property type="match status" value="1"/>
</dbReference>
<comment type="subcellular location">
    <subcellularLocation>
        <location evidence="1">Nucleus</location>
    </subcellularLocation>
</comment>
<proteinExistence type="predicted"/>
<dbReference type="OrthoDB" id="273092at2759"/>
<dbReference type="SMART" id="SM00300">
    <property type="entry name" value="ChSh"/>
    <property type="match status" value="1"/>
</dbReference>
<dbReference type="Gene3D" id="2.40.50.40">
    <property type="match status" value="1"/>
</dbReference>
<dbReference type="FunFam" id="2.40.50.40:FF:000031">
    <property type="entry name" value="Heterochromatin protein 1"/>
    <property type="match status" value="1"/>
</dbReference>
<sequence length="123" mass="13624">MDCGKSDEQGVATTSSRRRSDRKKRPQNDENDENKQVGGDKAAKKAKLRRKETSAKLTGFDRGLAPDRIIGATDSTGELNFLMKWKGTDEADLVPARVANAKCPQVVIAFYEGQLSWHMALNE</sequence>
<keyword evidence="7" id="KW-1185">Reference proteome</keyword>
<evidence type="ECO:0000313" key="7">
    <source>
        <dbReference type="Proteomes" id="UP000198287"/>
    </source>
</evidence>
<evidence type="ECO:0000256" key="4">
    <source>
        <dbReference type="SAM" id="MobiDB-lite"/>
    </source>
</evidence>
<evidence type="ECO:0000313" key="6">
    <source>
        <dbReference type="EMBL" id="OXA48257.1"/>
    </source>
</evidence>
<dbReference type="Proteomes" id="UP000198287">
    <property type="component" value="Unassembled WGS sequence"/>
</dbReference>
<reference evidence="6 7" key="1">
    <citation type="submission" date="2015-12" db="EMBL/GenBank/DDBJ databases">
        <title>The genome of Folsomia candida.</title>
        <authorList>
            <person name="Faddeeva A."/>
            <person name="Derks M.F."/>
            <person name="Anvar Y."/>
            <person name="Smit S."/>
            <person name="Van Straalen N."/>
            <person name="Roelofs D."/>
        </authorList>
    </citation>
    <scope>NUCLEOTIDE SEQUENCE [LARGE SCALE GENOMIC DNA]</scope>
    <source>
        <strain evidence="6 7">VU population</strain>
        <tissue evidence="6">Whole body</tissue>
    </source>
</reference>
<dbReference type="STRING" id="158441.A0A226DU85"/>
<dbReference type="PANTHER" id="PTHR22812">
    <property type="entry name" value="CHROMOBOX PROTEIN"/>
    <property type="match status" value="1"/>
</dbReference>
<dbReference type="AlphaFoldDB" id="A0A226DU85"/>
<dbReference type="InterPro" id="IPR016197">
    <property type="entry name" value="Chromo-like_dom_sf"/>
</dbReference>
<organism evidence="6 7">
    <name type="scientific">Folsomia candida</name>
    <name type="common">Springtail</name>
    <dbReference type="NCBI Taxonomy" id="158441"/>
    <lineage>
        <taxon>Eukaryota</taxon>
        <taxon>Metazoa</taxon>
        <taxon>Ecdysozoa</taxon>
        <taxon>Arthropoda</taxon>
        <taxon>Hexapoda</taxon>
        <taxon>Collembola</taxon>
        <taxon>Entomobryomorpha</taxon>
        <taxon>Isotomoidea</taxon>
        <taxon>Isotomidae</taxon>
        <taxon>Proisotominae</taxon>
        <taxon>Folsomia</taxon>
    </lineage>
</organism>
<keyword evidence="2" id="KW-0677">Repeat</keyword>
<dbReference type="InterPro" id="IPR051219">
    <property type="entry name" value="Heterochromatin_chromo-domain"/>
</dbReference>
<evidence type="ECO:0000256" key="3">
    <source>
        <dbReference type="ARBA" id="ARBA00023242"/>
    </source>
</evidence>
<protein>
    <submittedName>
        <fullName evidence="6">Chromobox protein 1</fullName>
    </submittedName>
</protein>
<dbReference type="GO" id="GO:0005634">
    <property type="term" value="C:nucleus"/>
    <property type="evidence" value="ECO:0007669"/>
    <property type="project" value="UniProtKB-SubCell"/>
</dbReference>
<feature type="compositionally biased region" description="Basic residues" evidence="4">
    <location>
        <begin position="16"/>
        <end position="25"/>
    </location>
</feature>
<dbReference type="CDD" id="cd00034">
    <property type="entry name" value="CSD"/>
    <property type="match status" value="1"/>
</dbReference>
<feature type="region of interest" description="Disordered" evidence="4">
    <location>
        <begin position="1"/>
        <end position="54"/>
    </location>
</feature>
<dbReference type="EMBL" id="LNIX01000012">
    <property type="protein sequence ID" value="OXA48257.1"/>
    <property type="molecule type" value="Genomic_DNA"/>
</dbReference>
<dbReference type="SUPFAM" id="SSF54160">
    <property type="entry name" value="Chromo domain-like"/>
    <property type="match status" value="1"/>
</dbReference>
<dbReference type="InterPro" id="IPR000953">
    <property type="entry name" value="Chromo/chromo_shadow_dom"/>
</dbReference>
<comment type="caution">
    <text evidence="6">The sequence shown here is derived from an EMBL/GenBank/DDBJ whole genome shotgun (WGS) entry which is preliminary data.</text>
</comment>